<dbReference type="InParanoid" id="A0A2J7R966"/>
<evidence type="ECO:0000256" key="3">
    <source>
        <dbReference type="SAM" id="MobiDB-lite"/>
    </source>
</evidence>
<dbReference type="EMBL" id="NEVH01006609">
    <property type="protein sequence ID" value="PNF37380.1"/>
    <property type="molecule type" value="Genomic_DNA"/>
</dbReference>
<dbReference type="STRING" id="105785.A0A2J7R966"/>
<reference evidence="5 6" key="1">
    <citation type="submission" date="2017-12" db="EMBL/GenBank/DDBJ databases">
        <title>Hemimetabolous genomes reveal molecular basis of termite eusociality.</title>
        <authorList>
            <person name="Harrison M.C."/>
            <person name="Jongepier E."/>
            <person name="Robertson H.M."/>
            <person name="Arning N."/>
            <person name="Bitard-Feildel T."/>
            <person name="Chao H."/>
            <person name="Childers C.P."/>
            <person name="Dinh H."/>
            <person name="Doddapaneni H."/>
            <person name="Dugan S."/>
            <person name="Gowin J."/>
            <person name="Greiner C."/>
            <person name="Han Y."/>
            <person name="Hu H."/>
            <person name="Hughes D.S.T."/>
            <person name="Huylmans A.-K."/>
            <person name="Kemena C."/>
            <person name="Kremer L.P.M."/>
            <person name="Lee S.L."/>
            <person name="Lopez-Ezquerra A."/>
            <person name="Mallet L."/>
            <person name="Monroy-Kuhn J.M."/>
            <person name="Moser A."/>
            <person name="Murali S.C."/>
            <person name="Muzny D.M."/>
            <person name="Otani S."/>
            <person name="Piulachs M.-D."/>
            <person name="Poelchau M."/>
            <person name="Qu J."/>
            <person name="Schaub F."/>
            <person name="Wada-Katsumata A."/>
            <person name="Worley K.C."/>
            <person name="Xie Q."/>
            <person name="Ylla G."/>
            <person name="Poulsen M."/>
            <person name="Gibbs R.A."/>
            <person name="Schal C."/>
            <person name="Richards S."/>
            <person name="Belles X."/>
            <person name="Korb J."/>
            <person name="Bornberg-Bauer E."/>
        </authorList>
    </citation>
    <scope>NUCLEOTIDE SEQUENCE [LARGE SCALE GENOMIC DNA]</scope>
    <source>
        <tissue evidence="5">Whole body</tissue>
    </source>
</reference>
<evidence type="ECO:0000256" key="1">
    <source>
        <dbReference type="ARBA" id="ARBA00001968"/>
    </source>
</evidence>
<name>A0A2J7R966_9NEOP</name>
<comment type="caution">
    <text evidence="5">The sequence shown here is derived from an EMBL/GenBank/DDBJ whole genome shotgun (WGS) entry which is preliminary data.</text>
</comment>
<evidence type="ECO:0000313" key="5">
    <source>
        <dbReference type="EMBL" id="PNF37380.1"/>
    </source>
</evidence>
<keyword evidence="6" id="KW-1185">Reference proteome</keyword>
<evidence type="ECO:0000256" key="2">
    <source>
        <dbReference type="ARBA" id="ARBA00022723"/>
    </source>
</evidence>
<feature type="compositionally biased region" description="Basic and acidic residues" evidence="3">
    <location>
        <begin position="52"/>
        <end position="74"/>
    </location>
</feature>
<feature type="domain" description="DDE Tnp4" evidence="4">
    <location>
        <begin position="89"/>
        <end position="164"/>
    </location>
</feature>
<organism evidence="5 6">
    <name type="scientific">Cryptotermes secundus</name>
    <dbReference type="NCBI Taxonomy" id="105785"/>
    <lineage>
        <taxon>Eukaryota</taxon>
        <taxon>Metazoa</taxon>
        <taxon>Ecdysozoa</taxon>
        <taxon>Arthropoda</taxon>
        <taxon>Hexapoda</taxon>
        <taxon>Insecta</taxon>
        <taxon>Pterygota</taxon>
        <taxon>Neoptera</taxon>
        <taxon>Polyneoptera</taxon>
        <taxon>Dictyoptera</taxon>
        <taxon>Blattodea</taxon>
        <taxon>Blattoidea</taxon>
        <taxon>Termitoidae</taxon>
        <taxon>Kalotermitidae</taxon>
        <taxon>Cryptotermitinae</taxon>
        <taxon>Cryptotermes</taxon>
    </lineage>
</organism>
<feature type="region of interest" description="Disordered" evidence="3">
    <location>
        <begin position="28"/>
        <end position="76"/>
    </location>
</feature>
<sequence>MTCVRIGIGLTGFSKIGKEDYSLEEMKDDRGEKTTCKEATNSNLVKMESSPEEIKSVAVHQEDPKDDRKSEGAKLELPSDENLGDLLLPYIIAGAEAFPLKKYLMKPHSKTGRSLSEAEKTFNYRLSRTRNTVENAFGILANTWRIYQPPFKCNVEHADKVIQAKPKSKTKSCCN</sequence>
<evidence type="ECO:0000259" key="4">
    <source>
        <dbReference type="Pfam" id="PF13359"/>
    </source>
</evidence>
<protein>
    <recommendedName>
        <fullName evidence="4">DDE Tnp4 domain-containing protein</fullName>
    </recommendedName>
</protein>
<evidence type="ECO:0000313" key="6">
    <source>
        <dbReference type="Proteomes" id="UP000235965"/>
    </source>
</evidence>
<dbReference type="AlphaFoldDB" id="A0A2J7R966"/>
<dbReference type="Pfam" id="PF13359">
    <property type="entry name" value="DDE_Tnp_4"/>
    <property type="match status" value="1"/>
</dbReference>
<dbReference type="Proteomes" id="UP000235965">
    <property type="component" value="Unassembled WGS sequence"/>
</dbReference>
<dbReference type="GO" id="GO:0046872">
    <property type="term" value="F:metal ion binding"/>
    <property type="evidence" value="ECO:0007669"/>
    <property type="project" value="UniProtKB-KW"/>
</dbReference>
<dbReference type="InterPro" id="IPR027806">
    <property type="entry name" value="HARBI1_dom"/>
</dbReference>
<gene>
    <name evidence="5" type="ORF">B7P43_G16661</name>
</gene>
<proteinExistence type="predicted"/>
<comment type="cofactor">
    <cofactor evidence="1">
        <name>a divalent metal cation</name>
        <dbReference type="ChEBI" id="CHEBI:60240"/>
    </cofactor>
</comment>
<keyword evidence="2" id="KW-0479">Metal-binding</keyword>
<accession>A0A2J7R966</accession>